<dbReference type="SUPFAM" id="SSF51445">
    <property type="entry name" value="(Trans)glycosidases"/>
    <property type="match status" value="1"/>
</dbReference>
<dbReference type="SUPFAM" id="SSF49785">
    <property type="entry name" value="Galactose-binding domain-like"/>
    <property type="match status" value="1"/>
</dbReference>
<dbReference type="InterPro" id="IPR003305">
    <property type="entry name" value="CenC_carb-bd"/>
</dbReference>
<dbReference type="Gene3D" id="3.20.20.80">
    <property type="entry name" value="Glycosidases"/>
    <property type="match status" value="1"/>
</dbReference>
<dbReference type="Pfam" id="PF22848">
    <property type="entry name" value="ASD1_dom"/>
    <property type="match status" value="1"/>
</dbReference>
<keyword evidence="4" id="KW-0732">Signal</keyword>
<comment type="catalytic activity">
    <reaction evidence="1">
        <text>Hydrolysis of terminal non-reducing alpha-L-arabinofuranoside residues in alpha-L-arabinosides.</text>
        <dbReference type="EC" id="3.2.1.55"/>
    </reaction>
</comment>
<dbReference type="PANTHER" id="PTHR31776:SF0">
    <property type="entry name" value="ALPHA-L-ARABINOFURANOSIDASE 1"/>
    <property type="match status" value="1"/>
</dbReference>
<dbReference type="InterPro" id="IPR051563">
    <property type="entry name" value="Glycosyl_Hydrolase_51"/>
</dbReference>
<keyword evidence="5" id="KW-0378">Hydrolase</keyword>
<evidence type="ECO:0000259" key="7">
    <source>
        <dbReference type="SMART" id="SM00813"/>
    </source>
</evidence>
<dbReference type="InterPro" id="IPR008979">
    <property type="entry name" value="Galactose-bd-like_sf"/>
</dbReference>
<accession>A0ABX2DJZ7</accession>
<sequence length="647" mass="73089">MKLQITDKPGVSISKGMIGLFFEDINYGLDGGLHAEMIENRSFEFMEAKGDKGRFSESYDGLYGWTAYPAESSGAMLQIQTEHPQNEVNPHYLEFTAADRQNAFTNKAYDGVSLKPGLQYQVSFYARAEGYAGGIEVSVEKNSTVMAQAIIATAVGEEWTRYTAQLNCSEPVSYGDFVIRLDAPGTVCFDFVSMIPSNAVLGLFRRDLVELLQEMKPGFLRFPGGCIVEGYNLENRYQWKQSVGAAEQRRNNSSRWAMHGNNEENHYTSEYSHYNQSLGIGFYEYFLLCEYLVARPIPVLNVGLACQFQSTEHVGVHDEDFQKYIQDALDLLEFANGPVESQWGALRLQMGHPAPFGLELIGLGNEQWETEHADFFTRYDLFEQAIHAQYPSVQLIGSAGPDVSSEHYTRAWEYYRKRAKANPNFVYAVDEHYYVKPEWLCENVHFYDQYPRDIKVFAGEYAGHYGNGMNAPHFNSWGAALAEAAFLTGLERNADIVVLASYAPLFARLGYAQWSPDMIWFDGENSYGTPSYYVQQMYSTLMGTKLLQTVNEQEEIPFTVSYDEEAQVIYVKLVNTLERSVRVELETEMSLTGLGEAYVMQGQEEDVNSIGTPRNIAPHSYPLETAGSMVYEIGPKSFHVLKMYCGA</sequence>
<feature type="domain" description="Alpha-L-arabinofuranosidase C-terminal" evidence="7">
    <location>
        <begin position="459"/>
        <end position="637"/>
    </location>
</feature>
<dbReference type="Gene3D" id="2.60.120.260">
    <property type="entry name" value="Galactose-binding domain-like"/>
    <property type="match status" value="1"/>
</dbReference>
<dbReference type="RefSeq" id="WP_173127896.1">
    <property type="nucleotide sequence ID" value="NZ_JABMKX010000002.1"/>
</dbReference>
<keyword evidence="6" id="KW-0325">Glycoprotein</keyword>
<evidence type="ECO:0000313" key="8">
    <source>
        <dbReference type="EMBL" id="NQX44388.1"/>
    </source>
</evidence>
<evidence type="ECO:0000313" key="9">
    <source>
        <dbReference type="Proteomes" id="UP000711047"/>
    </source>
</evidence>
<keyword evidence="9" id="KW-1185">Reference proteome</keyword>
<dbReference type="InterPro" id="IPR055235">
    <property type="entry name" value="ASD1_cat"/>
</dbReference>
<evidence type="ECO:0000256" key="2">
    <source>
        <dbReference type="ARBA" id="ARBA00007186"/>
    </source>
</evidence>
<evidence type="ECO:0000256" key="1">
    <source>
        <dbReference type="ARBA" id="ARBA00001462"/>
    </source>
</evidence>
<dbReference type="Pfam" id="PF02018">
    <property type="entry name" value="CBM_4_9"/>
    <property type="match status" value="1"/>
</dbReference>
<dbReference type="Pfam" id="PF06964">
    <property type="entry name" value="Alpha-L-AF_C"/>
    <property type="match status" value="1"/>
</dbReference>
<proteinExistence type="inferred from homology"/>
<dbReference type="InterPro" id="IPR010720">
    <property type="entry name" value="Alpha-L-AF_C"/>
</dbReference>
<dbReference type="EC" id="3.2.1.55" evidence="3"/>
<protein>
    <recommendedName>
        <fullName evidence="3">non-reducing end alpha-L-arabinofuranosidase</fullName>
        <ecNumber evidence="3">3.2.1.55</ecNumber>
    </recommendedName>
</protein>
<gene>
    <name evidence="8" type="ORF">HQN87_03500</name>
</gene>
<dbReference type="PANTHER" id="PTHR31776">
    <property type="entry name" value="ALPHA-L-ARABINOFURANOSIDASE 1"/>
    <property type="match status" value="1"/>
</dbReference>
<dbReference type="Proteomes" id="UP000711047">
    <property type="component" value="Unassembled WGS sequence"/>
</dbReference>
<dbReference type="InterPro" id="IPR017853">
    <property type="entry name" value="GH"/>
</dbReference>
<organism evidence="8 9">
    <name type="scientific">Paenibacillus tritici</name>
    <dbReference type="NCBI Taxonomy" id="1873425"/>
    <lineage>
        <taxon>Bacteria</taxon>
        <taxon>Bacillati</taxon>
        <taxon>Bacillota</taxon>
        <taxon>Bacilli</taxon>
        <taxon>Bacillales</taxon>
        <taxon>Paenibacillaceae</taxon>
        <taxon>Paenibacillus</taxon>
    </lineage>
</organism>
<dbReference type="SUPFAM" id="SSF51011">
    <property type="entry name" value="Glycosyl hydrolase domain"/>
    <property type="match status" value="1"/>
</dbReference>
<evidence type="ECO:0000256" key="4">
    <source>
        <dbReference type="ARBA" id="ARBA00022729"/>
    </source>
</evidence>
<dbReference type="EMBL" id="JABMKX010000002">
    <property type="protein sequence ID" value="NQX44388.1"/>
    <property type="molecule type" value="Genomic_DNA"/>
</dbReference>
<evidence type="ECO:0000256" key="6">
    <source>
        <dbReference type="ARBA" id="ARBA00023180"/>
    </source>
</evidence>
<reference evidence="8 9" key="1">
    <citation type="submission" date="2020-05" db="EMBL/GenBank/DDBJ databases">
        <title>Paenibacillus glebae, sp. nov., Paenibacillus humi sp. nov., Paenibacillus pedi sp. nov., Paenibacillus terrestris sp. nov. and Paenibacillus terricola sp. nov., isolated from a forest top soil sample.</title>
        <authorList>
            <person name="Qi S."/>
            <person name="Carlier A."/>
            <person name="Cnockaert M."/>
            <person name="Vandamme P."/>
        </authorList>
    </citation>
    <scope>NUCLEOTIDE SEQUENCE [LARGE SCALE GENOMIC DNA]</scope>
    <source>
        <strain evidence="8 9">LMG 29502</strain>
    </source>
</reference>
<name>A0ABX2DJZ7_9BACL</name>
<dbReference type="SMART" id="SM00813">
    <property type="entry name" value="Alpha-L-AF_C"/>
    <property type="match status" value="1"/>
</dbReference>
<evidence type="ECO:0000256" key="3">
    <source>
        <dbReference type="ARBA" id="ARBA00012670"/>
    </source>
</evidence>
<comment type="caution">
    <text evidence="8">The sequence shown here is derived from an EMBL/GenBank/DDBJ whole genome shotgun (WGS) entry which is preliminary data.</text>
</comment>
<comment type="similarity">
    <text evidence="2">Belongs to the glycosyl hydrolase 51 family.</text>
</comment>
<evidence type="ECO:0000256" key="5">
    <source>
        <dbReference type="ARBA" id="ARBA00022801"/>
    </source>
</evidence>